<sequence>MVRWNTYKKNALQAAFEVSDVQGKAIKEQEIQRNKEILTRLIDITLYLARQGKAFRGDDESASSSNQGNFLELVKMFNQYDSVLRLHLDNVNDQKMEALHPGECVIQLQKLSDTRWACREKALKALLK</sequence>
<proteinExistence type="predicted"/>
<gene>
    <name evidence="1" type="ORF">KUCAC02_015445</name>
</gene>
<reference evidence="1" key="1">
    <citation type="submission" date="2022-05" db="EMBL/GenBank/DDBJ databases">
        <title>Chromosome-level genome of Chaenocephalus aceratus.</title>
        <authorList>
            <person name="Park H."/>
        </authorList>
    </citation>
    <scope>NUCLEOTIDE SEQUENCE</scope>
    <source>
        <strain evidence="1">KU_202001</strain>
    </source>
</reference>
<dbReference type="Proteomes" id="UP001057452">
    <property type="component" value="Chromosome 1"/>
</dbReference>
<evidence type="ECO:0000313" key="2">
    <source>
        <dbReference type="Proteomes" id="UP001057452"/>
    </source>
</evidence>
<name>A0ACB9XYS9_CHAAC</name>
<accession>A0ACB9XYS9</accession>
<organism evidence="1 2">
    <name type="scientific">Chaenocephalus aceratus</name>
    <name type="common">Blackfin icefish</name>
    <name type="synonym">Chaenichthys aceratus</name>
    <dbReference type="NCBI Taxonomy" id="36190"/>
    <lineage>
        <taxon>Eukaryota</taxon>
        <taxon>Metazoa</taxon>
        <taxon>Chordata</taxon>
        <taxon>Craniata</taxon>
        <taxon>Vertebrata</taxon>
        <taxon>Euteleostomi</taxon>
        <taxon>Actinopterygii</taxon>
        <taxon>Neopterygii</taxon>
        <taxon>Teleostei</taxon>
        <taxon>Neoteleostei</taxon>
        <taxon>Acanthomorphata</taxon>
        <taxon>Eupercaria</taxon>
        <taxon>Perciformes</taxon>
        <taxon>Notothenioidei</taxon>
        <taxon>Channichthyidae</taxon>
        <taxon>Chaenocephalus</taxon>
    </lineage>
</organism>
<comment type="caution">
    <text evidence="1">The sequence shown here is derived from an EMBL/GenBank/DDBJ whole genome shotgun (WGS) entry which is preliminary data.</text>
</comment>
<protein>
    <submittedName>
        <fullName evidence="1">Uncharacterized protein</fullName>
    </submittedName>
</protein>
<evidence type="ECO:0000313" key="1">
    <source>
        <dbReference type="EMBL" id="KAI4832478.1"/>
    </source>
</evidence>
<keyword evidence="2" id="KW-1185">Reference proteome</keyword>
<dbReference type="EMBL" id="CM043785">
    <property type="protein sequence ID" value="KAI4832478.1"/>
    <property type="molecule type" value="Genomic_DNA"/>
</dbReference>